<feature type="compositionally biased region" description="Polar residues" evidence="1">
    <location>
        <begin position="22"/>
        <end position="34"/>
    </location>
</feature>
<proteinExistence type="predicted"/>
<evidence type="ECO:0000313" key="2">
    <source>
        <dbReference type="EMBL" id="KAF2898578.1"/>
    </source>
</evidence>
<gene>
    <name evidence="2" type="ORF">ILUMI_07597</name>
</gene>
<keyword evidence="3" id="KW-1185">Reference proteome</keyword>
<feature type="region of interest" description="Disordered" evidence="1">
    <location>
        <begin position="22"/>
        <end position="45"/>
    </location>
</feature>
<sequence>MVKCVEFHIRVQYTQEILQLNAKTDSKNRPNMNPSEKPAVKKRRLGHAEDGPITATSFIESISPDLVLLYIRHSNSPKWILVQSCIQSFLNCHNRIKIHSIYDHTSQMGAKFTKL</sequence>
<protein>
    <submittedName>
        <fullName evidence="2">Uncharacterized protein</fullName>
    </submittedName>
</protein>
<dbReference type="AlphaFoldDB" id="A0A8K0D8I0"/>
<reference evidence="2" key="1">
    <citation type="submission" date="2019-08" db="EMBL/GenBank/DDBJ databases">
        <title>The genome of the North American firefly Photinus pyralis.</title>
        <authorList>
            <consortium name="Photinus pyralis genome working group"/>
            <person name="Fallon T.R."/>
            <person name="Sander Lower S.E."/>
            <person name="Weng J.-K."/>
        </authorList>
    </citation>
    <scope>NUCLEOTIDE SEQUENCE</scope>
    <source>
        <strain evidence="2">TRF0915ILg1</strain>
        <tissue evidence="2">Whole body</tissue>
    </source>
</reference>
<dbReference type="Proteomes" id="UP000801492">
    <property type="component" value="Unassembled WGS sequence"/>
</dbReference>
<evidence type="ECO:0000256" key="1">
    <source>
        <dbReference type="SAM" id="MobiDB-lite"/>
    </source>
</evidence>
<evidence type="ECO:0000313" key="3">
    <source>
        <dbReference type="Proteomes" id="UP000801492"/>
    </source>
</evidence>
<accession>A0A8K0D8I0</accession>
<comment type="caution">
    <text evidence="2">The sequence shown here is derived from an EMBL/GenBank/DDBJ whole genome shotgun (WGS) entry which is preliminary data.</text>
</comment>
<dbReference type="EMBL" id="VTPC01003412">
    <property type="protein sequence ID" value="KAF2898578.1"/>
    <property type="molecule type" value="Genomic_DNA"/>
</dbReference>
<organism evidence="2 3">
    <name type="scientific">Ignelater luminosus</name>
    <name type="common">Cucubano</name>
    <name type="synonym">Pyrophorus luminosus</name>
    <dbReference type="NCBI Taxonomy" id="2038154"/>
    <lineage>
        <taxon>Eukaryota</taxon>
        <taxon>Metazoa</taxon>
        <taxon>Ecdysozoa</taxon>
        <taxon>Arthropoda</taxon>
        <taxon>Hexapoda</taxon>
        <taxon>Insecta</taxon>
        <taxon>Pterygota</taxon>
        <taxon>Neoptera</taxon>
        <taxon>Endopterygota</taxon>
        <taxon>Coleoptera</taxon>
        <taxon>Polyphaga</taxon>
        <taxon>Elateriformia</taxon>
        <taxon>Elateroidea</taxon>
        <taxon>Elateridae</taxon>
        <taxon>Agrypninae</taxon>
        <taxon>Pyrophorini</taxon>
        <taxon>Ignelater</taxon>
    </lineage>
</organism>
<name>A0A8K0D8I0_IGNLU</name>